<accession>A0A8H4A324</accession>
<keyword evidence="1" id="KW-0472">Membrane</keyword>
<evidence type="ECO:0000313" key="5">
    <source>
        <dbReference type="Proteomes" id="UP000439903"/>
    </source>
</evidence>
<dbReference type="Proteomes" id="UP000439903">
    <property type="component" value="Unassembled WGS sequence"/>
</dbReference>
<reference evidence="4 5" key="1">
    <citation type="journal article" date="2019" name="Environ. Microbiol.">
        <title>At the nexus of three kingdoms: the genome of the mycorrhizal fungus Gigaspora margarita provides insights into plant, endobacterial and fungal interactions.</title>
        <authorList>
            <person name="Venice F."/>
            <person name="Ghignone S."/>
            <person name="Salvioli di Fossalunga A."/>
            <person name="Amselem J."/>
            <person name="Novero M."/>
            <person name="Xianan X."/>
            <person name="Sedzielewska Toro K."/>
            <person name="Morin E."/>
            <person name="Lipzen A."/>
            <person name="Grigoriev I.V."/>
            <person name="Henrissat B."/>
            <person name="Martin F.M."/>
            <person name="Bonfante P."/>
        </authorList>
    </citation>
    <scope>NUCLEOTIDE SEQUENCE [LARGE SCALE GENOMIC DNA]</scope>
    <source>
        <strain evidence="4 5">BEG34</strain>
    </source>
</reference>
<dbReference type="Pfam" id="PF20238">
    <property type="entry name" value="BIM1-like_dom"/>
    <property type="match status" value="1"/>
</dbReference>
<sequence length="194" mass="21184">MKSTIFCIFFTLLFLNFVSAHYKFLVPRPRSDATSSYGAPCGVNYTEVNQTTISNFPIKGNVTNDMLHATSGTLIYYYSNDGGKNFIQLTGPTKYNITEKTGENITTPVDLSKAGATVGSQGILQSVYYEGNDTSPTNTTLYECADIKITAENTTTTQAKTGAGSINTPYTGFTLFSSLFTLFISLFLFSYLSL</sequence>
<keyword evidence="5" id="KW-1185">Reference proteome</keyword>
<protein>
    <submittedName>
        <fullName evidence="4">Cytokine inducing-glycoprotein</fullName>
    </submittedName>
</protein>
<keyword evidence="1" id="KW-1133">Transmembrane helix</keyword>
<gene>
    <name evidence="4" type="ORF">F8M41_007855</name>
</gene>
<dbReference type="EMBL" id="WTPW01001805">
    <property type="protein sequence ID" value="KAF0412821.1"/>
    <property type="molecule type" value="Genomic_DNA"/>
</dbReference>
<feature type="signal peptide" evidence="2">
    <location>
        <begin position="1"/>
        <end position="20"/>
    </location>
</feature>
<feature type="transmembrane region" description="Helical" evidence="1">
    <location>
        <begin position="170"/>
        <end position="192"/>
    </location>
</feature>
<keyword evidence="2" id="KW-0732">Signal</keyword>
<dbReference type="InterPro" id="IPR046530">
    <property type="entry name" value="BIM1-like_dom"/>
</dbReference>
<evidence type="ECO:0000256" key="2">
    <source>
        <dbReference type="SAM" id="SignalP"/>
    </source>
</evidence>
<organism evidence="4 5">
    <name type="scientific">Gigaspora margarita</name>
    <dbReference type="NCBI Taxonomy" id="4874"/>
    <lineage>
        <taxon>Eukaryota</taxon>
        <taxon>Fungi</taxon>
        <taxon>Fungi incertae sedis</taxon>
        <taxon>Mucoromycota</taxon>
        <taxon>Glomeromycotina</taxon>
        <taxon>Glomeromycetes</taxon>
        <taxon>Diversisporales</taxon>
        <taxon>Gigasporaceae</taxon>
        <taxon>Gigaspora</taxon>
    </lineage>
</organism>
<comment type="caution">
    <text evidence="4">The sequence shown here is derived from an EMBL/GenBank/DDBJ whole genome shotgun (WGS) entry which is preliminary data.</text>
</comment>
<dbReference type="OrthoDB" id="2414121at2759"/>
<evidence type="ECO:0000259" key="3">
    <source>
        <dbReference type="Pfam" id="PF20238"/>
    </source>
</evidence>
<keyword evidence="1" id="KW-0812">Transmembrane</keyword>
<dbReference type="AlphaFoldDB" id="A0A8H4A324"/>
<feature type="domain" description="Copper acquisition factor BIM1-like" evidence="3">
    <location>
        <begin position="19"/>
        <end position="158"/>
    </location>
</feature>
<proteinExistence type="predicted"/>
<name>A0A8H4A324_GIGMA</name>
<evidence type="ECO:0000313" key="4">
    <source>
        <dbReference type="EMBL" id="KAF0412821.1"/>
    </source>
</evidence>
<feature type="chain" id="PRO_5034067381" evidence="2">
    <location>
        <begin position="21"/>
        <end position="194"/>
    </location>
</feature>
<evidence type="ECO:0000256" key="1">
    <source>
        <dbReference type="SAM" id="Phobius"/>
    </source>
</evidence>